<gene>
    <name evidence="4" type="ORF">C8Q71DRAFT_461788</name>
</gene>
<evidence type="ECO:0000256" key="3">
    <source>
        <dbReference type="SAM" id="SignalP"/>
    </source>
</evidence>
<name>A0ABQ8KMV6_9APHY</name>
<feature type="region of interest" description="Disordered" evidence="1">
    <location>
        <begin position="88"/>
        <end position="167"/>
    </location>
</feature>
<keyword evidence="2" id="KW-1133">Transmembrane helix</keyword>
<sequence>MSTVVAAVLSALLLHATPAKAYCSYYYGCSGNNLGGGGIAGVVIGIVVFFLLLLTCCLMGMRRRRTYYNSGGQGPWYPVSRGGIFPAAPQSNAEAGLGGQQAGWNTNGPSDNRGGWLNNQYAPSGAPSGSTGHWVSEGPGAVPPPYESKPPQYAPPPGEPPAAHVRS</sequence>
<reference evidence="4 5" key="1">
    <citation type="journal article" date="2021" name="Environ. Microbiol.">
        <title>Gene family expansions and transcriptome signatures uncover fungal adaptations to wood decay.</title>
        <authorList>
            <person name="Hage H."/>
            <person name="Miyauchi S."/>
            <person name="Viragh M."/>
            <person name="Drula E."/>
            <person name="Min B."/>
            <person name="Chaduli D."/>
            <person name="Navarro D."/>
            <person name="Favel A."/>
            <person name="Norest M."/>
            <person name="Lesage-Meessen L."/>
            <person name="Balint B."/>
            <person name="Merenyi Z."/>
            <person name="de Eugenio L."/>
            <person name="Morin E."/>
            <person name="Martinez A.T."/>
            <person name="Baldrian P."/>
            <person name="Stursova M."/>
            <person name="Martinez M.J."/>
            <person name="Novotny C."/>
            <person name="Magnuson J.K."/>
            <person name="Spatafora J.W."/>
            <person name="Maurice S."/>
            <person name="Pangilinan J."/>
            <person name="Andreopoulos W."/>
            <person name="LaButti K."/>
            <person name="Hundley H."/>
            <person name="Na H."/>
            <person name="Kuo A."/>
            <person name="Barry K."/>
            <person name="Lipzen A."/>
            <person name="Henrissat B."/>
            <person name="Riley R."/>
            <person name="Ahrendt S."/>
            <person name="Nagy L.G."/>
            <person name="Grigoriev I.V."/>
            <person name="Martin F."/>
            <person name="Rosso M.N."/>
        </authorList>
    </citation>
    <scope>NUCLEOTIDE SEQUENCE [LARGE SCALE GENOMIC DNA]</scope>
    <source>
        <strain evidence="4 5">CIRM-BRFM 1785</strain>
    </source>
</reference>
<keyword evidence="5" id="KW-1185">Reference proteome</keyword>
<organism evidence="4 5">
    <name type="scientific">Rhodofomes roseus</name>
    <dbReference type="NCBI Taxonomy" id="34475"/>
    <lineage>
        <taxon>Eukaryota</taxon>
        <taxon>Fungi</taxon>
        <taxon>Dikarya</taxon>
        <taxon>Basidiomycota</taxon>
        <taxon>Agaricomycotina</taxon>
        <taxon>Agaricomycetes</taxon>
        <taxon>Polyporales</taxon>
        <taxon>Rhodofomes</taxon>
    </lineage>
</organism>
<feature type="signal peptide" evidence="3">
    <location>
        <begin position="1"/>
        <end position="21"/>
    </location>
</feature>
<dbReference type="Proteomes" id="UP000814176">
    <property type="component" value="Unassembled WGS sequence"/>
</dbReference>
<keyword evidence="2" id="KW-0472">Membrane</keyword>
<dbReference type="GeneID" id="71999419"/>
<feature type="compositionally biased region" description="Polar residues" evidence="1">
    <location>
        <begin position="117"/>
        <end position="133"/>
    </location>
</feature>
<keyword evidence="3" id="KW-0732">Signal</keyword>
<protein>
    <submittedName>
        <fullName evidence="4">Uncharacterized protein</fullName>
    </submittedName>
</protein>
<keyword evidence="2" id="KW-0812">Transmembrane</keyword>
<feature type="compositionally biased region" description="Pro residues" evidence="1">
    <location>
        <begin position="141"/>
        <end position="160"/>
    </location>
</feature>
<evidence type="ECO:0000313" key="4">
    <source>
        <dbReference type="EMBL" id="KAH9839749.1"/>
    </source>
</evidence>
<proteinExistence type="predicted"/>
<dbReference type="EMBL" id="JADCUA010000005">
    <property type="protein sequence ID" value="KAH9839749.1"/>
    <property type="molecule type" value="Genomic_DNA"/>
</dbReference>
<feature type="transmembrane region" description="Helical" evidence="2">
    <location>
        <begin position="37"/>
        <end position="61"/>
    </location>
</feature>
<dbReference type="RefSeq" id="XP_047781399.1">
    <property type="nucleotide sequence ID" value="XM_047918687.1"/>
</dbReference>
<evidence type="ECO:0000256" key="1">
    <source>
        <dbReference type="SAM" id="MobiDB-lite"/>
    </source>
</evidence>
<feature type="chain" id="PRO_5047481469" evidence="3">
    <location>
        <begin position="22"/>
        <end position="167"/>
    </location>
</feature>
<evidence type="ECO:0000313" key="5">
    <source>
        <dbReference type="Proteomes" id="UP000814176"/>
    </source>
</evidence>
<comment type="caution">
    <text evidence="4">The sequence shown here is derived from an EMBL/GenBank/DDBJ whole genome shotgun (WGS) entry which is preliminary data.</text>
</comment>
<evidence type="ECO:0000256" key="2">
    <source>
        <dbReference type="SAM" id="Phobius"/>
    </source>
</evidence>
<accession>A0ABQ8KMV6</accession>